<feature type="transmembrane region" description="Helical" evidence="7">
    <location>
        <begin position="111"/>
        <end position="134"/>
    </location>
</feature>
<keyword evidence="6" id="KW-0175">Coiled coil</keyword>
<dbReference type="AlphaFoldDB" id="A0A173LY36"/>
<feature type="transmembrane region" description="Helical" evidence="7">
    <location>
        <begin position="247"/>
        <end position="267"/>
    </location>
</feature>
<evidence type="ECO:0000256" key="7">
    <source>
        <dbReference type="SAM" id="Phobius"/>
    </source>
</evidence>
<feature type="transmembrane region" description="Helical" evidence="7">
    <location>
        <begin position="337"/>
        <end position="356"/>
    </location>
</feature>
<evidence type="ECO:0000256" key="3">
    <source>
        <dbReference type="ARBA" id="ARBA00022679"/>
    </source>
</evidence>
<dbReference type="OrthoDB" id="5096315at2"/>
<keyword evidence="4" id="KW-0418">Kinase</keyword>
<proteinExistence type="predicted"/>
<dbReference type="PANTHER" id="PTHR24421">
    <property type="entry name" value="NITRATE/NITRITE SENSOR PROTEIN NARX-RELATED"/>
    <property type="match status" value="1"/>
</dbReference>
<feature type="domain" description="Histidine kinase/HSP90-like ATPase" evidence="8">
    <location>
        <begin position="486"/>
        <end position="539"/>
    </location>
</feature>
<evidence type="ECO:0000313" key="10">
    <source>
        <dbReference type="Proteomes" id="UP000243847"/>
    </source>
</evidence>
<dbReference type="InterPro" id="IPR050482">
    <property type="entry name" value="Sensor_HK_TwoCompSys"/>
</dbReference>
<protein>
    <recommendedName>
        <fullName evidence="2">histidine kinase</fullName>
        <ecNumber evidence="2">2.7.13.3</ecNumber>
    </recommendedName>
</protein>
<reference evidence="9 10" key="1">
    <citation type="journal article" date="2016" name="Genome Announc.">
        <title>Complete Genome Sequence of Aurantimicrobium minutum Type Strain KNCT, a Planktonic Ultramicrobacterium Isolated from River Water.</title>
        <authorList>
            <person name="Nakai R."/>
            <person name="Fujisawa T."/>
            <person name="Nakamura Y."/>
            <person name="Nishide H."/>
            <person name="Uchiyama I."/>
            <person name="Baba T."/>
            <person name="Toyoda A."/>
            <person name="Fujiyama A."/>
            <person name="Naganuma T."/>
            <person name="Niki H."/>
        </authorList>
    </citation>
    <scope>NUCLEOTIDE SEQUENCE [LARGE SCALE GENOMIC DNA]</scope>
    <source>
        <strain evidence="9 10">KNC</strain>
    </source>
</reference>
<keyword evidence="7" id="KW-1133">Transmembrane helix</keyword>
<dbReference type="Proteomes" id="UP000243847">
    <property type="component" value="Chromosome sequence1"/>
</dbReference>
<feature type="transmembrane region" description="Helical" evidence="7">
    <location>
        <begin position="12"/>
        <end position="33"/>
    </location>
</feature>
<evidence type="ECO:0000256" key="2">
    <source>
        <dbReference type="ARBA" id="ARBA00012438"/>
    </source>
</evidence>
<sequence length="578" mass="64634">MIDFWRNLGRKEAINWIAVVLLLLIQLNGALLVDFDLNLSGKMPLFWLANALPFVPMALVLALGRFVIIPRFPLSVRPTMTLIIFEISIFLRLFTYDLLLQAFGITEASQFWARFGSAQANQLIVLVVIGYLVASAQDYARQNAELASLLAVTKSSQQEVQNRLLKRKQALIKNIETQLNSALNTVKETDSLQIAEQLKFVIDSVVRPLSHQLGRGQKSEPSTFEYVPKSRIDIRSLLVRSFTDNPFYPVLSVLWMFFPVMTTIASYGSRNTLLLSLLFSGLLLGALFIARLLWMLLVQKLVLPARVVCFTSVPLVLSVLIVWFFSLTAGINTLDKIGMLFLYFFAIVTTITLVGTSRRMLREKNSELKEANAEVKRELVNEQSEARSFEETVSRVLHGPIQDAIWASLRRIEQMGPASKLSSRDLEFVRQPITDALLLLREPVSETQNIEDSLQELIELWGGAVDITLSIPPSLSHEIECSPTTSRALAELLREAISNAIRHGDATEVVVELRSTADGQDIHVKVVNNGAPIPMTATPGLGTQLLDDLTLSWSRSNHKNSVILEAVVPLQNNTYLNQ</sequence>
<dbReference type="EMBL" id="AP017457">
    <property type="protein sequence ID" value="BAU99783.1"/>
    <property type="molecule type" value="Genomic_DNA"/>
</dbReference>
<name>A0A173LY36_9MICO</name>
<gene>
    <name evidence="9" type="ORF">AUMI_112410</name>
</gene>
<keyword evidence="5" id="KW-0902">Two-component regulatory system</keyword>
<comment type="catalytic activity">
    <reaction evidence="1">
        <text>ATP + protein L-histidine = ADP + protein N-phospho-L-histidine.</text>
        <dbReference type="EC" id="2.7.13.3"/>
    </reaction>
</comment>
<evidence type="ECO:0000313" key="9">
    <source>
        <dbReference type="EMBL" id="BAU99783.1"/>
    </source>
</evidence>
<dbReference type="GO" id="GO:0000160">
    <property type="term" value="P:phosphorelay signal transduction system"/>
    <property type="evidence" value="ECO:0007669"/>
    <property type="project" value="UniProtKB-KW"/>
</dbReference>
<feature type="transmembrane region" description="Helical" evidence="7">
    <location>
        <begin position="301"/>
        <end position="325"/>
    </location>
</feature>
<dbReference type="PANTHER" id="PTHR24421:SF10">
    <property type="entry name" value="NITRATE_NITRITE SENSOR PROTEIN NARQ"/>
    <property type="match status" value="1"/>
</dbReference>
<evidence type="ECO:0000256" key="4">
    <source>
        <dbReference type="ARBA" id="ARBA00022777"/>
    </source>
</evidence>
<evidence type="ECO:0000256" key="1">
    <source>
        <dbReference type="ARBA" id="ARBA00000085"/>
    </source>
</evidence>
<keyword evidence="7" id="KW-0812">Transmembrane</keyword>
<dbReference type="GO" id="GO:0004673">
    <property type="term" value="F:protein histidine kinase activity"/>
    <property type="evidence" value="ECO:0007669"/>
    <property type="project" value="UniProtKB-EC"/>
</dbReference>
<evidence type="ECO:0000256" key="5">
    <source>
        <dbReference type="ARBA" id="ARBA00023012"/>
    </source>
</evidence>
<dbReference type="Pfam" id="PF02518">
    <property type="entry name" value="HATPase_c"/>
    <property type="match status" value="1"/>
</dbReference>
<feature type="transmembrane region" description="Helical" evidence="7">
    <location>
        <begin position="45"/>
        <end position="68"/>
    </location>
</feature>
<feature type="transmembrane region" description="Helical" evidence="7">
    <location>
        <begin position="273"/>
        <end position="294"/>
    </location>
</feature>
<evidence type="ECO:0000256" key="6">
    <source>
        <dbReference type="SAM" id="Coils"/>
    </source>
</evidence>
<dbReference type="InterPro" id="IPR003594">
    <property type="entry name" value="HATPase_dom"/>
</dbReference>
<dbReference type="RefSeq" id="WP_096382606.1">
    <property type="nucleotide sequence ID" value="NZ_AP017457.1"/>
</dbReference>
<dbReference type="Gene3D" id="3.30.565.10">
    <property type="entry name" value="Histidine kinase-like ATPase, C-terminal domain"/>
    <property type="match status" value="1"/>
</dbReference>
<feature type="coiled-coil region" evidence="6">
    <location>
        <begin position="358"/>
        <end position="392"/>
    </location>
</feature>
<evidence type="ECO:0000259" key="8">
    <source>
        <dbReference type="Pfam" id="PF02518"/>
    </source>
</evidence>
<keyword evidence="3" id="KW-0808">Transferase</keyword>
<feature type="transmembrane region" description="Helical" evidence="7">
    <location>
        <begin position="80"/>
        <end position="99"/>
    </location>
</feature>
<dbReference type="SUPFAM" id="SSF55874">
    <property type="entry name" value="ATPase domain of HSP90 chaperone/DNA topoisomerase II/histidine kinase"/>
    <property type="match status" value="1"/>
</dbReference>
<organism evidence="9 10">
    <name type="scientific">Aurantimicrobium minutum</name>
    <dbReference type="NCBI Taxonomy" id="708131"/>
    <lineage>
        <taxon>Bacteria</taxon>
        <taxon>Bacillati</taxon>
        <taxon>Actinomycetota</taxon>
        <taxon>Actinomycetes</taxon>
        <taxon>Micrococcales</taxon>
        <taxon>Microbacteriaceae</taxon>
        <taxon>Aurantimicrobium</taxon>
    </lineage>
</organism>
<keyword evidence="7" id="KW-0472">Membrane</keyword>
<dbReference type="KEGG" id="amin:AUMI_112410"/>
<dbReference type="EC" id="2.7.13.3" evidence="2"/>
<dbReference type="InterPro" id="IPR036890">
    <property type="entry name" value="HATPase_C_sf"/>
</dbReference>
<dbReference type="GeneID" id="80452430"/>
<accession>A0A173LY36</accession>